<organism evidence="1 2">
    <name type="scientific">Oryza meyeriana var. granulata</name>
    <dbReference type="NCBI Taxonomy" id="110450"/>
    <lineage>
        <taxon>Eukaryota</taxon>
        <taxon>Viridiplantae</taxon>
        <taxon>Streptophyta</taxon>
        <taxon>Embryophyta</taxon>
        <taxon>Tracheophyta</taxon>
        <taxon>Spermatophyta</taxon>
        <taxon>Magnoliopsida</taxon>
        <taxon>Liliopsida</taxon>
        <taxon>Poales</taxon>
        <taxon>Poaceae</taxon>
        <taxon>BOP clade</taxon>
        <taxon>Oryzoideae</taxon>
        <taxon>Oryzeae</taxon>
        <taxon>Oryzinae</taxon>
        <taxon>Oryza</taxon>
        <taxon>Oryza meyeriana</taxon>
    </lineage>
</organism>
<keyword evidence="2" id="KW-1185">Reference proteome</keyword>
<gene>
    <name evidence="1" type="ORF">E2562_026148</name>
</gene>
<evidence type="ECO:0000313" key="2">
    <source>
        <dbReference type="Proteomes" id="UP000479710"/>
    </source>
</evidence>
<evidence type="ECO:0000313" key="1">
    <source>
        <dbReference type="EMBL" id="KAF0934659.1"/>
    </source>
</evidence>
<proteinExistence type="predicted"/>
<sequence length="67" mass="7427">MAEDLHLWISHARPPSPRSSTILDCRQQRIHQHHPYLSLLSFFEVVVITAPYPSFAGPMAGSSGTPS</sequence>
<dbReference type="EMBL" id="SPHZ02000001">
    <property type="protein sequence ID" value="KAF0934659.1"/>
    <property type="molecule type" value="Genomic_DNA"/>
</dbReference>
<protein>
    <submittedName>
        <fullName evidence="1">Uncharacterized protein</fullName>
    </submittedName>
</protein>
<accession>A0A6G1FCS9</accession>
<name>A0A6G1FCS9_9ORYZ</name>
<dbReference type="Proteomes" id="UP000479710">
    <property type="component" value="Unassembled WGS sequence"/>
</dbReference>
<dbReference type="AlphaFoldDB" id="A0A6G1FCS9"/>
<reference evidence="1 2" key="1">
    <citation type="submission" date="2019-11" db="EMBL/GenBank/DDBJ databases">
        <title>Whole genome sequence of Oryza granulata.</title>
        <authorList>
            <person name="Li W."/>
        </authorList>
    </citation>
    <scope>NUCLEOTIDE SEQUENCE [LARGE SCALE GENOMIC DNA]</scope>
    <source>
        <strain evidence="2">cv. Menghai</strain>
        <tissue evidence="1">Leaf</tissue>
    </source>
</reference>
<comment type="caution">
    <text evidence="1">The sequence shown here is derived from an EMBL/GenBank/DDBJ whole genome shotgun (WGS) entry which is preliminary data.</text>
</comment>